<evidence type="ECO:0000259" key="2">
    <source>
        <dbReference type="Pfam" id="PF22725"/>
    </source>
</evidence>
<dbReference type="Pfam" id="PF01408">
    <property type="entry name" value="GFO_IDH_MocA"/>
    <property type="match status" value="1"/>
</dbReference>
<dbReference type="SUPFAM" id="SSF55347">
    <property type="entry name" value="Glyceraldehyde-3-phosphate dehydrogenase-like, C-terminal domain"/>
    <property type="match status" value="1"/>
</dbReference>
<evidence type="ECO:0000313" key="4">
    <source>
        <dbReference type="Proteomes" id="UP001199816"/>
    </source>
</evidence>
<dbReference type="PANTHER" id="PTHR43249:SF1">
    <property type="entry name" value="D-GLUCOSIDE 3-DEHYDROGENASE"/>
    <property type="match status" value="1"/>
</dbReference>
<evidence type="ECO:0000313" key="3">
    <source>
        <dbReference type="EMBL" id="MCD2425187.1"/>
    </source>
</evidence>
<dbReference type="InterPro" id="IPR055170">
    <property type="entry name" value="GFO_IDH_MocA-like_dom"/>
</dbReference>
<proteinExistence type="predicted"/>
<dbReference type="Gene3D" id="3.40.50.720">
    <property type="entry name" value="NAD(P)-binding Rossmann-like Domain"/>
    <property type="match status" value="1"/>
</dbReference>
<dbReference type="Pfam" id="PF22725">
    <property type="entry name" value="GFO_IDH_MocA_C3"/>
    <property type="match status" value="1"/>
</dbReference>
<feature type="domain" description="GFO/IDH/MocA-like oxidoreductase" evidence="2">
    <location>
        <begin position="132"/>
        <end position="254"/>
    </location>
</feature>
<dbReference type="SUPFAM" id="SSF51735">
    <property type="entry name" value="NAD(P)-binding Rossmann-fold domains"/>
    <property type="match status" value="1"/>
</dbReference>
<comment type="caution">
    <text evidence="3">The sequence shown here is derived from an EMBL/GenBank/DDBJ whole genome shotgun (WGS) entry which is preliminary data.</text>
</comment>
<sequence>MSRKTRFAVVGYGHMGKRHVRVIGEHPDCALTAVIDMHPQQELSGIPFYKDLDHFLESSDAAETDIVVIATPNGLHAQHALKCLDARKHVLIEKPMALNSADAEAIIAKAADVQRQVFVMMQNRFSPVSAWLKEVVDSGVLGKIFLVQVNCFWNRDERYYKKGSWHGTKEMDGGVLFTQFSHFIDLLLWCFGDLTNIQAKLNNFSHGNSIEIEDTGIVHFDFVNGGMGCLSYSTAVWDKNLESSITVIAENGSVKVGGQYVNEIAYCDIKNYVASDKLKANSREKDSNHREFVRNIIFELQEGTGGYVSVSEGVKVVEIIETMYKCNTQAGLY</sequence>
<dbReference type="InterPro" id="IPR000683">
    <property type="entry name" value="Gfo/Idh/MocA-like_OxRdtase_N"/>
</dbReference>
<dbReference type="PANTHER" id="PTHR43249">
    <property type="entry name" value="UDP-N-ACETYL-2-AMINO-2-DEOXY-D-GLUCURONATE OXIDASE"/>
    <property type="match status" value="1"/>
</dbReference>
<dbReference type="EMBL" id="JAJNEC010000006">
    <property type="protein sequence ID" value="MCD2425187.1"/>
    <property type="molecule type" value="Genomic_DNA"/>
</dbReference>
<dbReference type="RefSeq" id="WP_231007622.1">
    <property type="nucleotide sequence ID" value="NZ_JAJNEC010000006.1"/>
</dbReference>
<accession>A0ABS8PVU1</accession>
<feature type="domain" description="Gfo/Idh/MocA-like oxidoreductase N-terminal" evidence="1">
    <location>
        <begin position="6"/>
        <end position="119"/>
    </location>
</feature>
<dbReference type="InterPro" id="IPR036291">
    <property type="entry name" value="NAD(P)-bd_dom_sf"/>
</dbReference>
<organism evidence="3 4">
    <name type="scientific">Niabella pedocola</name>
    <dbReference type="NCBI Taxonomy" id="1752077"/>
    <lineage>
        <taxon>Bacteria</taxon>
        <taxon>Pseudomonadati</taxon>
        <taxon>Bacteroidota</taxon>
        <taxon>Chitinophagia</taxon>
        <taxon>Chitinophagales</taxon>
        <taxon>Chitinophagaceae</taxon>
        <taxon>Niabella</taxon>
    </lineage>
</organism>
<reference evidence="3 4" key="1">
    <citation type="submission" date="2021-11" db="EMBL/GenBank/DDBJ databases">
        <title>Genomic of Niabella pedocola.</title>
        <authorList>
            <person name="Wu T."/>
        </authorList>
    </citation>
    <scope>NUCLEOTIDE SEQUENCE [LARGE SCALE GENOMIC DNA]</scope>
    <source>
        <strain evidence="3 4">JCM 31011</strain>
    </source>
</reference>
<dbReference type="Gene3D" id="3.30.360.10">
    <property type="entry name" value="Dihydrodipicolinate Reductase, domain 2"/>
    <property type="match status" value="1"/>
</dbReference>
<dbReference type="InterPro" id="IPR052515">
    <property type="entry name" value="Gfo/Idh/MocA_Oxidoreductase"/>
</dbReference>
<keyword evidence="4" id="KW-1185">Reference proteome</keyword>
<dbReference type="Proteomes" id="UP001199816">
    <property type="component" value="Unassembled WGS sequence"/>
</dbReference>
<protein>
    <submittedName>
        <fullName evidence="3">Gfo/Idh/MocA family oxidoreductase</fullName>
    </submittedName>
</protein>
<evidence type="ECO:0000259" key="1">
    <source>
        <dbReference type="Pfam" id="PF01408"/>
    </source>
</evidence>
<gene>
    <name evidence="3" type="ORF">LQ567_20545</name>
</gene>
<name>A0ABS8PVU1_9BACT</name>